<accession>A0A250DLU8</accession>
<dbReference type="Proteomes" id="UP000217154">
    <property type="component" value="Chromosome"/>
</dbReference>
<reference evidence="4 5" key="1">
    <citation type="submission" date="2017-09" db="EMBL/GenBank/DDBJ databases">
        <title>The diverse metabolic capabilities of V. boronicumulans make it an excellent choice for continued studies on novel biodegradation.</title>
        <authorList>
            <person name="Sun S."/>
        </authorList>
    </citation>
    <scope>NUCLEOTIDE SEQUENCE [LARGE SCALE GENOMIC DNA]</scope>
    <source>
        <strain evidence="4 5">J1</strain>
    </source>
</reference>
<dbReference type="SUPFAM" id="SSF56563">
    <property type="entry name" value="Major capsid protein gp5"/>
    <property type="match status" value="1"/>
</dbReference>
<proteinExistence type="predicted"/>
<dbReference type="KEGG" id="vbo:CKY39_20590"/>
<evidence type="ECO:0000313" key="5">
    <source>
        <dbReference type="Proteomes" id="UP000217154"/>
    </source>
</evidence>
<dbReference type="Gene3D" id="3.30.2400.10">
    <property type="entry name" value="Major capsid protein gp5"/>
    <property type="match status" value="1"/>
</dbReference>
<evidence type="ECO:0000313" key="4">
    <source>
        <dbReference type="EMBL" id="ATA55347.1"/>
    </source>
</evidence>
<evidence type="ECO:0000256" key="2">
    <source>
        <dbReference type="SAM" id="MobiDB-lite"/>
    </source>
</evidence>
<dbReference type="NCBIfam" id="TIGR01554">
    <property type="entry name" value="major_cap_HK97"/>
    <property type="match status" value="1"/>
</dbReference>
<organism evidence="4 5">
    <name type="scientific">Variovorax boronicumulans</name>
    <dbReference type="NCBI Taxonomy" id="436515"/>
    <lineage>
        <taxon>Bacteria</taxon>
        <taxon>Pseudomonadati</taxon>
        <taxon>Pseudomonadota</taxon>
        <taxon>Betaproteobacteria</taxon>
        <taxon>Burkholderiales</taxon>
        <taxon>Comamonadaceae</taxon>
        <taxon>Variovorax</taxon>
    </lineage>
</organism>
<evidence type="ECO:0000259" key="3">
    <source>
        <dbReference type="Pfam" id="PF05065"/>
    </source>
</evidence>
<feature type="domain" description="Phage capsid-like C-terminal" evidence="3">
    <location>
        <begin position="341"/>
        <end position="619"/>
    </location>
</feature>
<name>A0A250DLU8_9BURK</name>
<gene>
    <name evidence="4" type="ORF">CKY39_20590</name>
</gene>
<dbReference type="InterPro" id="IPR054612">
    <property type="entry name" value="Phage_capsid-like_C"/>
</dbReference>
<feature type="region of interest" description="Disordered" evidence="2">
    <location>
        <begin position="177"/>
        <end position="218"/>
    </location>
</feature>
<dbReference type="InterPro" id="IPR024455">
    <property type="entry name" value="Phage_capsid"/>
</dbReference>
<sequence>MTSSLPKSLLQHLPTAQLKRSFVVERSSIDEQARTVKLAFASETPVERSWFVEILDLSRKSMRTGRLTAGANLLCDHDTRDVVAVVESVEIGTDKVARAVVRFGRSARAEEVFRDVVDGIRVNVSVGYIIHGVVLEGTKDGIDTYRVTDWEPYELSLVSVPADVTVGVGRSLPAEASAVPSLPSLPSTSPSSTENRSMTTPENKPAGTPAPTIETPAQRNHANEISQIAAAMPGGAELAMRSIQAGHTVEQFQAEAIRALSNKPVPTADIGLSKKETRRFSMVRALNALASPGDVAARNAASFEFECSNAVSAKLGKASRGILIPFEVQTRDMVVGTPAAGGNLVSTDLMAGDFISILRDAMVLNTLGVRYLSGLVGNIAIPKQAGSGSAYWVAEGQAPTESAAAIGQVAMSPKTVGAFTDISRKLLLQSSIDVESFVSTDLAMVLGLAIQRAAIAGGGVANEPVGILARIAASVAGGANGGAPTWDHVVDLETAVSVANADVGTLAYLTNAKVRGKLKKTFVDGPGTGERVWQKGSEPLNGYRTAVTNAVPSNITKGTGTDLSALIFGNFADLVIGMWGGLDLMVDPYTHSTTGTVRVTALQDVDVGVRNEESFATMEDAETA</sequence>
<dbReference type="EMBL" id="CP023284">
    <property type="protein sequence ID" value="ATA55347.1"/>
    <property type="molecule type" value="Genomic_DNA"/>
</dbReference>
<dbReference type="Pfam" id="PF05065">
    <property type="entry name" value="Phage_capsid"/>
    <property type="match status" value="1"/>
</dbReference>
<feature type="compositionally biased region" description="Low complexity" evidence="2">
    <location>
        <begin position="177"/>
        <end position="192"/>
    </location>
</feature>
<protein>
    <submittedName>
        <fullName evidence="4">Phage major capsid protein</fullName>
    </submittedName>
</protein>
<dbReference type="AlphaFoldDB" id="A0A250DLU8"/>
<feature type="compositionally biased region" description="Polar residues" evidence="2">
    <location>
        <begin position="193"/>
        <end position="202"/>
    </location>
</feature>
<comment type="subcellular location">
    <subcellularLocation>
        <location evidence="1">Virion</location>
    </subcellularLocation>
</comment>
<evidence type="ECO:0000256" key="1">
    <source>
        <dbReference type="ARBA" id="ARBA00004328"/>
    </source>
</evidence>
<dbReference type="RefSeq" id="WP_095745720.1">
    <property type="nucleotide sequence ID" value="NZ_CP023284.1"/>
</dbReference>